<evidence type="ECO:0000313" key="2">
    <source>
        <dbReference type="Proteomes" id="UP000277191"/>
    </source>
</evidence>
<organism evidence="1 2">
    <name type="scientific">Burkholderia cenocepacia</name>
    <dbReference type="NCBI Taxonomy" id="95486"/>
    <lineage>
        <taxon>Bacteria</taxon>
        <taxon>Pseudomonadati</taxon>
        <taxon>Pseudomonadota</taxon>
        <taxon>Betaproteobacteria</taxon>
        <taxon>Burkholderiales</taxon>
        <taxon>Burkholderiaceae</taxon>
        <taxon>Burkholderia</taxon>
        <taxon>Burkholderia cepacia complex</taxon>
    </lineage>
</organism>
<accession>A0A3Q9FES7</accession>
<reference evidence="1 2" key="1">
    <citation type="submission" date="2018-12" db="EMBL/GenBank/DDBJ databases">
        <title>Cadmium resistance mechanism in endophytic bacteria Burkholderia cenocepacia YG-3.</title>
        <authorList>
            <person name="Zhang X."/>
            <person name="Wang X."/>
            <person name="Zhu Y."/>
        </authorList>
    </citation>
    <scope>NUCLEOTIDE SEQUENCE [LARGE SCALE GENOMIC DNA]</scope>
    <source>
        <strain evidence="1 2">YG-3</strain>
    </source>
</reference>
<dbReference type="EMBL" id="CP034547">
    <property type="protein sequence ID" value="AZQ56192.1"/>
    <property type="molecule type" value="Genomic_DNA"/>
</dbReference>
<dbReference type="AlphaFoldDB" id="A0A3Q9FES7"/>
<name>A0A3Q9FES7_9BURK</name>
<proteinExistence type="predicted"/>
<sequence>MFRNPRQSIFRCIFVSSTRQICGRHTRVAYRPHIASARRAARARRSVRIPCNQTESFPPRAIER</sequence>
<gene>
    <name evidence="1" type="ORF">D5R55_36010</name>
</gene>
<protein>
    <submittedName>
        <fullName evidence="1">Uncharacterized protein</fullName>
    </submittedName>
</protein>
<evidence type="ECO:0000313" key="1">
    <source>
        <dbReference type="EMBL" id="AZQ56192.1"/>
    </source>
</evidence>
<dbReference type="Proteomes" id="UP000277191">
    <property type="component" value="Chromosome 3"/>
</dbReference>